<dbReference type="InterPro" id="IPR001021">
    <property type="entry name" value="Ribosomal_bL25_long"/>
</dbReference>
<comment type="function">
    <text evidence="5">This is one of the proteins that binds to the 5S RNA in the ribosome where it forms part of the central protuberance.</text>
</comment>
<gene>
    <name evidence="5" type="primary">rplY</name>
    <name evidence="5" type="synonym">ctc</name>
    <name evidence="8" type="ORF">S7S_13175</name>
</gene>
<evidence type="ECO:0000256" key="2">
    <source>
        <dbReference type="ARBA" id="ARBA00022884"/>
    </source>
</evidence>
<dbReference type="EMBL" id="CP004387">
    <property type="protein sequence ID" value="AJD49047.1"/>
    <property type="molecule type" value="Genomic_DNA"/>
</dbReference>
<keyword evidence="1 5" id="KW-0699">rRNA-binding</keyword>
<dbReference type="NCBIfam" id="TIGR00731">
    <property type="entry name" value="bL25_bact_ctc"/>
    <property type="match status" value="1"/>
</dbReference>
<accession>A0A0B4XS25</accession>
<dbReference type="HAMAP" id="MF_01334">
    <property type="entry name" value="Ribosomal_bL25_CTC"/>
    <property type="match status" value="1"/>
</dbReference>
<dbReference type="Pfam" id="PF01386">
    <property type="entry name" value="Ribosomal_L25p"/>
    <property type="match status" value="1"/>
</dbReference>
<keyword evidence="9" id="KW-1185">Reference proteome</keyword>
<dbReference type="NCBIfam" id="NF004612">
    <property type="entry name" value="PRK05943.1"/>
    <property type="match status" value="1"/>
</dbReference>
<dbReference type="InterPro" id="IPR029751">
    <property type="entry name" value="Ribosomal_L25_dom"/>
</dbReference>
<dbReference type="InterPro" id="IPR020930">
    <property type="entry name" value="Ribosomal_uL5_bac-type"/>
</dbReference>
<dbReference type="Gene3D" id="2.40.240.10">
    <property type="entry name" value="Ribosomal Protein L25, Chain P"/>
    <property type="match status" value="1"/>
</dbReference>
<keyword evidence="3 5" id="KW-0689">Ribosomal protein</keyword>
<dbReference type="InterPro" id="IPR037121">
    <property type="entry name" value="Ribosomal_bL25_C"/>
</dbReference>
<dbReference type="Gene3D" id="2.170.120.20">
    <property type="entry name" value="Ribosomal protein L25, beta domain"/>
    <property type="match status" value="1"/>
</dbReference>
<comment type="subunit">
    <text evidence="5">Part of the 50S ribosomal subunit; part of the 5S rRNA/L5/L18/L25 subcomplex. Contacts the 5S rRNA. Binds to the 5S rRNA independently of L5 and L18.</text>
</comment>
<dbReference type="GO" id="GO:0008097">
    <property type="term" value="F:5S rRNA binding"/>
    <property type="evidence" value="ECO:0007669"/>
    <property type="project" value="InterPro"/>
</dbReference>
<keyword evidence="2 5" id="KW-0694">RNA-binding</keyword>
<dbReference type="HOGENOM" id="CLU_075939_0_1_6"/>
<dbReference type="GO" id="GO:0006412">
    <property type="term" value="P:translation"/>
    <property type="evidence" value="ECO:0007669"/>
    <property type="project" value="UniProtKB-UniRule"/>
</dbReference>
<evidence type="ECO:0000259" key="7">
    <source>
        <dbReference type="Pfam" id="PF14693"/>
    </source>
</evidence>
<protein>
    <recommendedName>
        <fullName evidence="5">Large ribosomal subunit protein bL25</fullName>
    </recommendedName>
    <alternativeName>
        <fullName evidence="5">General stress protein CTC</fullName>
    </alternativeName>
</protein>
<proteinExistence type="inferred from homology"/>
<organism evidence="8 9">
    <name type="scientific">Isoalcanivorax pacificus W11-5</name>
    <dbReference type="NCBI Taxonomy" id="391936"/>
    <lineage>
        <taxon>Bacteria</taxon>
        <taxon>Pseudomonadati</taxon>
        <taxon>Pseudomonadota</taxon>
        <taxon>Gammaproteobacteria</taxon>
        <taxon>Oceanospirillales</taxon>
        <taxon>Alcanivoracaceae</taxon>
        <taxon>Isoalcanivorax</taxon>
    </lineage>
</organism>
<dbReference type="CDD" id="cd00495">
    <property type="entry name" value="Ribosomal_L25_TL5_CTC"/>
    <property type="match status" value="1"/>
</dbReference>
<dbReference type="SUPFAM" id="SSF50715">
    <property type="entry name" value="Ribosomal protein L25-like"/>
    <property type="match status" value="1"/>
</dbReference>
<dbReference type="NCBIfam" id="NF004130">
    <property type="entry name" value="PRK05618.1-5"/>
    <property type="match status" value="1"/>
</dbReference>
<dbReference type="Pfam" id="PF14693">
    <property type="entry name" value="Ribosomal_TL5_C"/>
    <property type="match status" value="1"/>
</dbReference>
<evidence type="ECO:0000256" key="5">
    <source>
        <dbReference type="HAMAP-Rule" id="MF_01334"/>
    </source>
</evidence>
<dbReference type="OrthoDB" id="9806411at2"/>
<dbReference type="Proteomes" id="UP000006764">
    <property type="component" value="Chromosome"/>
</dbReference>
<evidence type="ECO:0000256" key="1">
    <source>
        <dbReference type="ARBA" id="ARBA00022730"/>
    </source>
</evidence>
<comment type="similarity">
    <text evidence="5">Belongs to the bacterial ribosomal protein bL25 family. CTC subfamily.</text>
</comment>
<sequence>MSNEFLLHAEGRSDVGKGASRRLRRQEARIPGIVYGGSAEPQMVTLELRELVKALENEAFYSHVLTLKIDGKTQQAVLRDLQRHPAKGTPMHADFLRVDKTHKITMQVPLHFLNEDKCVGVKQQGGKITHNASEVEVSCLPQNLPEFLEIDMADVKLDQVVHLSDIKLPKGVELVALTHGADHDLPVVSVHAPKGTAADEAEDAAGDEASEA</sequence>
<dbReference type="GO" id="GO:0003735">
    <property type="term" value="F:structural constituent of ribosome"/>
    <property type="evidence" value="ECO:0007669"/>
    <property type="project" value="InterPro"/>
</dbReference>
<dbReference type="NCBIfam" id="NF004128">
    <property type="entry name" value="PRK05618.1-2"/>
    <property type="match status" value="1"/>
</dbReference>
<dbReference type="GO" id="GO:0022625">
    <property type="term" value="C:cytosolic large ribosomal subunit"/>
    <property type="evidence" value="ECO:0007669"/>
    <property type="project" value="TreeGrafter"/>
</dbReference>
<name>A0A0B4XS25_9GAMM</name>
<dbReference type="InterPro" id="IPR020056">
    <property type="entry name" value="Rbsml_bL25/Gln-tRNA_synth_N"/>
</dbReference>
<feature type="domain" description="Large ribosomal subunit protein bL25 beta" evidence="7">
    <location>
        <begin position="103"/>
        <end position="194"/>
    </location>
</feature>
<dbReference type="PANTHER" id="PTHR33284:SF1">
    <property type="entry name" value="RIBOSOMAL PROTEIN L25_GLN-TRNA SYNTHETASE, ANTI-CODON-BINDING DOMAIN-CONTAINING PROTEIN"/>
    <property type="match status" value="1"/>
</dbReference>
<evidence type="ECO:0000259" key="6">
    <source>
        <dbReference type="Pfam" id="PF01386"/>
    </source>
</evidence>
<dbReference type="RefSeq" id="WP_008738619.1">
    <property type="nucleotide sequence ID" value="NZ_CP004387.1"/>
</dbReference>
<dbReference type="PANTHER" id="PTHR33284">
    <property type="entry name" value="RIBOSOMAL PROTEIN L25/GLN-TRNA SYNTHETASE, ANTI-CODON-BINDING DOMAIN-CONTAINING PROTEIN"/>
    <property type="match status" value="1"/>
</dbReference>
<dbReference type="STRING" id="391936.S7S_13175"/>
<evidence type="ECO:0000313" key="9">
    <source>
        <dbReference type="Proteomes" id="UP000006764"/>
    </source>
</evidence>
<feature type="domain" description="Large ribosomal subunit protein bL25 L25" evidence="6">
    <location>
        <begin position="7"/>
        <end position="95"/>
    </location>
</feature>
<dbReference type="AlphaFoldDB" id="A0A0B4XS25"/>
<keyword evidence="4 5" id="KW-0687">Ribonucleoprotein</keyword>
<dbReference type="KEGG" id="apac:S7S_13175"/>
<evidence type="ECO:0000256" key="3">
    <source>
        <dbReference type="ARBA" id="ARBA00022980"/>
    </source>
</evidence>
<evidence type="ECO:0000313" key="8">
    <source>
        <dbReference type="EMBL" id="AJD49047.1"/>
    </source>
</evidence>
<dbReference type="InterPro" id="IPR020057">
    <property type="entry name" value="Ribosomal_bL25_b-dom"/>
</dbReference>
<evidence type="ECO:0000256" key="4">
    <source>
        <dbReference type="ARBA" id="ARBA00023274"/>
    </source>
</evidence>
<reference evidence="8 9" key="1">
    <citation type="journal article" date="2012" name="J. Bacteriol.">
        <title>Genome sequence of an alkane-degrading bacterium, Alcanivorax pacificus type strain W11-5, isolated from deep sea sediment.</title>
        <authorList>
            <person name="Lai Q."/>
            <person name="Shao Z."/>
        </authorList>
    </citation>
    <scope>NUCLEOTIDE SEQUENCE [LARGE SCALE GENOMIC DNA]</scope>
    <source>
        <strain evidence="8 9">W11-5</strain>
    </source>
</reference>
<dbReference type="InterPro" id="IPR011035">
    <property type="entry name" value="Ribosomal_bL25/Gln-tRNA_synth"/>
</dbReference>